<dbReference type="Gene3D" id="3.30.200.70">
    <property type="match status" value="1"/>
</dbReference>
<accession>A0A382MPU7</accession>
<sequence length="59" mass="6661">MEFLDTEIPYANLTPDVVLDSIEGIGFPCDGRILALNSYENRVYQIGLEDGNFLVAKFY</sequence>
<keyword evidence="4" id="KW-0067">ATP-binding</keyword>
<dbReference type="EMBL" id="UINC01094952">
    <property type="protein sequence ID" value="SVC50630.1"/>
    <property type="molecule type" value="Genomic_DNA"/>
</dbReference>
<name>A0A382MPU7_9ZZZZ</name>
<dbReference type="PANTHER" id="PTHR39573:SF1">
    <property type="entry name" value="STRESS RESPONSE KINASE A"/>
    <property type="match status" value="1"/>
</dbReference>
<gene>
    <name evidence="5" type="ORF">METZ01_LOCUS303484</name>
</gene>
<evidence type="ECO:0000256" key="4">
    <source>
        <dbReference type="ARBA" id="ARBA00022840"/>
    </source>
</evidence>
<dbReference type="InterPro" id="IPR032882">
    <property type="entry name" value="SrkA/RdoA"/>
</dbReference>
<feature type="non-terminal residue" evidence="5">
    <location>
        <position position="59"/>
    </location>
</feature>
<dbReference type="SUPFAM" id="SSF56112">
    <property type="entry name" value="Protein kinase-like (PK-like)"/>
    <property type="match status" value="1"/>
</dbReference>
<dbReference type="GO" id="GO:0005524">
    <property type="term" value="F:ATP binding"/>
    <property type="evidence" value="ECO:0007669"/>
    <property type="project" value="UniProtKB-KW"/>
</dbReference>
<dbReference type="AlphaFoldDB" id="A0A382MPU7"/>
<evidence type="ECO:0000256" key="1">
    <source>
        <dbReference type="ARBA" id="ARBA00022679"/>
    </source>
</evidence>
<keyword evidence="2" id="KW-0547">Nucleotide-binding</keyword>
<evidence type="ECO:0000313" key="5">
    <source>
        <dbReference type="EMBL" id="SVC50630.1"/>
    </source>
</evidence>
<protein>
    <recommendedName>
        <fullName evidence="6">Aminoglycoside phosphotransferase domain-containing protein</fullName>
    </recommendedName>
</protein>
<keyword evidence="1" id="KW-0808">Transferase</keyword>
<evidence type="ECO:0000256" key="2">
    <source>
        <dbReference type="ARBA" id="ARBA00022741"/>
    </source>
</evidence>
<evidence type="ECO:0000256" key="3">
    <source>
        <dbReference type="ARBA" id="ARBA00022777"/>
    </source>
</evidence>
<dbReference type="InterPro" id="IPR011009">
    <property type="entry name" value="Kinase-like_dom_sf"/>
</dbReference>
<evidence type="ECO:0008006" key="6">
    <source>
        <dbReference type="Google" id="ProtNLM"/>
    </source>
</evidence>
<dbReference type="PANTHER" id="PTHR39573">
    <property type="entry name" value="STRESS RESPONSE KINASE A"/>
    <property type="match status" value="1"/>
</dbReference>
<dbReference type="GO" id="GO:0004674">
    <property type="term" value="F:protein serine/threonine kinase activity"/>
    <property type="evidence" value="ECO:0007669"/>
    <property type="project" value="InterPro"/>
</dbReference>
<keyword evidence="3" id="KW-0418">Kinase</keyword>
<dbReference type="GO" id="GO:0005737">
    <property type="term" value="C:cytoplasm"/>
    <property type="evidence" value="ECO:0007669"/>
    <property type="project" value="TreeGrafter"/>
</dbReference>
<proteinExistence type="predicted"/>
<reference evidence="5" key="1">
    <citation type="submission" date="2018-05" db="EMBL/GenBank/DDBJ databases">
        <authorList>
            <person name="Lanie J.A."/>
            <person name="Ng W.-L."/>
            <person name="Kazmierczak K.M."/>
            <person name="Andrzejewski T.M."/>
            <person name="Davidsen T.M."/>
            <person name="Wayne K.J."/>
            <person name="Tettelin H."/>
            <person name="Glass J.I."/>
            <person name="Rusch D."/>
            <person name="Podicherti R."/>
            <person name="Tsui H.-C.T."/>
            <person name="Winkler M.E."/>
        </authorList>
    </citation>
    <scope>NUCLEOTIDE SEQUENCE</scope>
</reference>
<organism evidence="5">
    <name type="scientific">marine metagenome</name>
    <dbReference type="NCBI Taxonomy" id="408172"/>
    <lineage>
        <taxon>unclassified sequences</taxon>
        <taxon>metagenomes</taxon>
        <taxon>ecological metagenomes</taxon>
    </lineage>
</organism>